<feature type="transmembrane region" description="Helical" evidence="13">
    <location>
        <begin position="100"/>
        <end position="127"/>
    </location>
</feature>
<evidence type="ECO:0000256" key="11">
    <source>
        <dbReference type="ARBA" id="ARBA00049902"/>
    </source>
</evidence>
<evidence type="ECO:0000313" key="16">
    <source>
        <dbReference type="EMBL" id="NIJ57680.1"/>
    </source>
</evidence>
<name>A0ABX0V0A7_9HYPH</name>
<protein>
    <recommendedName>
        <fullName evidence="10">peptidoglycan glycosyltransferase</fullName>
        <ecNumber evidence="10">2.4.99.28</ecNumber>
    </recommendedName>
</protein>
<dbReference type="Pfam" id="PF00912">
    <property type="entry name" value="Transgly"/>
    <property type="match status" value="1"/>
</dbReference>
<evidence type="ECO:0000256" key="1">
    <source>
        <dbReference type="ARBA" id="ARBA00004752"/>
    </source>
</evidence>
<dbReference type="PANTHER" id="PTHR32282">
    <property type="entry name" value="BINDING PROTEIN TRANSPEPTIDASE, PUTATIVE-RELATED"/>
    <property type="match status" value="1"/>
</dbReference>
<evidence type="ECO:0000256" key="2">
    <source>
        <dbReference type="ARBA" id="ARBA00007090"/>
    </source>
</evidence>
<dbReference type="SUPFAM" id="SSF53955">
    <property type="entry name" value="Lysozyme-like"/>
    <property type="match status" value="1"/>
</dbReference>
<comment type="catalytic activity">
    <reaction evidence="11">
        <text>[GlcNAc-(1-&gt;4)-Mur2Ac(oyl-L-Ala-gamma-D-Glu-L-Lys-D-Ala-D-Ala)](n)-di-trans,octa-cis-undecaprenyl diphosphate + beta-D-GlcNAc-(1-&gt;4)-Mur2Ac(oyl-L-Ala-gamma-D-Glu-L-Lys-D-Ala-D-Ala)-di-trans,octa-cis-undecaprenyl diphosphate = [GlcNAc-(1-&gt;4)-Mur2Ac(oyl-L-Ala-gamma-D-Glu-L-Lys-D-Ala-D-Ala)](n+1)-di-trans,octa-cis-undecaprenyl diphosphate + di-trans,octa-cis-undecaprenyl diphosphate + H(+)</text>
        <dbReference type="Rhea" id="RHEA:23708"/>
        <dbReference type="Rhea" id="RHEA-COMP:9602"/>
        <dbReference type="Rhea" id="RHEA-COMP:9603"/>
        <dbReference type="ChEBI" id="CHEBI:15378"/>
        <dbReference type="ChEBI" id="CHEBI:58405"/>
        <dbReference type="ChEBI" id="CHEBI:60033"/>
        <dbReference type="ChEBI" id="CHEBI:78435"/>
        <dbReference type="EC" id="2.4.99.28"/>
    </reaction>
</comment>
<comment type="similarity">
    <text evidence="3">In the N-terminal section; belongs to the glycosyltransferase 51 family.</text>
</comment>
<dbReference type="EMBL" id="JAASQI010000003">
    <property type="protein sequence ID" value="NIJ57680.1"/>
    <property type="molecule type" value="Genomic_DNA"/>
</dbReference>
<evidence type="ECO:0000256" key="3">
    <source>
        <dbReference type="ARBA" id="ARBA00007739"/>
    </source>
</evidence>
<organism evidence="16 17">
    <name type="scientific">Pseudochelatococcus lubricantis</name>
    <dbReference type="NCBI Taxonomy" id="1538102"/>
    <lineage>
        <taxon>Bacteria</taxon>
        <taxon>Pseudomonadati</taxon>
        <taxon>Pseudomonadota</taxon>
        <taxon>Alphaproteobacteria</taxon>
        <taxon>Hyphomicrobiales</taxon>
        <taxon>Chelatococcaceae</taxon>
        <taxon>Pseudochelatococcus</taxon>
    </lineage>
</organism>
<evidence type="ECO:0000256" key="9">
    <source>
        <dbReference type="ARBA" id="ARBA00023268"/>
    </source>
</evidence>
<sequence>MTQGNGYGKGSGFRQEPRFEADGDRDDAAASGTQEWRLSAQDRLVRAPSPAGQGPSQPGPDVSSEGISMAAAGRGKGARKAAASGRPPARKRRTGRRRTLVGTLFSTIVVLGLWAAIAVGGVVAYHFAQLPPIDTLTVPKRPPNIAVLAADGSLLANRGDMGGRTVTLKELPPYLPQAFVAIEDRRFYDHWGIDPLGIARALVRNVTARGVSQGGSTLTQQLAKNLFLTQDRTVSRKIQEAILSVWLEQNFSKDEILALYLNRVYFGAGAYGVEAAALRYFGKPAKEVTLAEAAMLAGLVQAPSRLSPTRNPQAAQARAQLVLTNMAELGFVTDKQAKGALMTPAETVKPRGTGNANYAADYVMDVLDDFIGKAETDVVVRTTIDRALMSAGESALTDVIAKKGAEARVSQGALVAMSNDGAIRALVGGRSYAASQFNRATTARRQPGSAFKPFVYLTALERGMNPGTVRQDTPVNINGWQPQNFSRRYSGPVTLATALAQSLNTVVVKLAVEVGPKTVAQTAQRLGITSPLTANATIALGTSEVSPLELTAAYAAFANGGVGVVPWIIRDVKTVDGKPVYQRQPYDLGRVLSEDDASMMNYMLHQAVTSGSARRVAIDGYEIAAKTGTTQESRDAWLMGYTSGLVTGVWLGNDDYSPTKNVTGGTLPAEAWRTFMVQALKGVTPAPLPGSPWDAPVSELPPDAPPPPAASLQPPVDLRAPAPQAQPRPQREKNFFERLFGG</sequence>
<evidence type="ECO:0000256" key="8">
    <source>
        <dbReference type="ARBA" id="ARBA00022801"/>
    </source>
</evidence>
<keyword evidence="5" id="KW-0645">Protease</keyword>
<feature type="region of interest" description="Disordered" evidence="12">
    <location>
        <begin position="1"/>
        <end position="95"/>
    </location>
</feature>
<keyword evidence="8 16" id="KW-0378">Hydrolase</keyword>
<evidence type="ECO:0000256" key="5">
    <source>
        <dbReference type="ARBA" id="ARBA00022670"/>
    </source>
</evidence>
<feature type="compositionally biased region" description="Low complexity" evidence="12">
    <location>
        <begin position="710"/>
        <end position="728"/>
    </location>
</feature>
<evidence type="ECO:0000256" key="7">
    <source>
        <dbReference type="ARBA" id="ARBA00022679"/>
    </source>
</evidence>
<keyword evidence="7 16" id="KW-0808">Transferase</keyword>
<dbReference type="Gene3D" id="1.10.3810.10">
    <property type="entry name" value="Biosynthetic peptidoglycan transglycosylase-like"/>
    <property type="match status" value="1"/>
</dbReference>
<keyword evidence="6 16" id="KW-0328">Glycosyltransferase</keyword>
<dbReference type="Gene3D" id="3.40.710.10">
    <property type="entry name" value="DD-peptidase/beta-lactamase superfamily"/>
    <property type="match status" value="1"/>
</dbReference>
<feature type="domain" description="Glycosyl transferase family 51" evidence="15">
    <location>
        <begin position="163"/>
        <end position="326"/>
    </location>
</feature>
<dbReference type="PANTHER" id="PTHR32282:SF33">
    <property type="entry name" value="PEPTIDOGLYCAN GLYCOSYLTRANSFERASE"/>
    <property type="match status" value="1"/>
</dbReference>
<comment type="caution">
    <text evidence="16">The sequence shown here is derived from an EMBL/GenBank/DDBJ whole genome shotgun (WGS) entry which is preliminary data.</text>
</comment>
<dbReference type="InterPro" id="IPR001264">
    <property type="entry name" value="Glyco_trans_51"/>
</dbReference>
<feature type="compositionally biased region" description="Basic and acidic residues" evidence="12">
    <location>
        <begin position="15"/>
        <end position="28"/>
    </location>
</feature>
<keyword evidence="13" id="KW-0812">Transmembrane</keyword>
<dbReference type="EC" id="2.4.99.28" evidence="10"/>
<dbReference type="Pfam" id="PF00905">
    <property type="entry name" value="Transpeptidase"/>
    <property type="match status" value="1"/>
</dbReference>
<keyword evidence="4" id="KW-0121">Carboxypeptidase</keyword>
<feature type="region of interest" description="Disordered" evidence="12">
    <location>
        <begin position="687"/>
        <end position="742"/>
    </location>
</feature>
<evidence type="ECO:0000313" key="17">
    <source>
        <dbReference type="Proteomes" id="UP001429580"/>
    </source>
</evidence>
<dbReference type="Proteomes" id="UP001429580">
    <property type="component" value="Unassembled WGS sequence"/>
</dbReference>
<dbReference type="InterPro" id="IPR012338">
    <property type="entry name" value="Beta-lactam/transpept-like"/>
</dbReference>
<evidence type="ECO:0000256" key="4">
    <source>
        <dbReference type="ARBA" id="ARBA00022645"/>
    </source>
</evidence>
<evidence type="ECO:0000259" key="14">
    <source>
        <dbReference type="Pfam" id="PF00905"/>
    </source>
</evidence>
<gene>
    <name evidence="16" type="ORF">FHS82_001516</name>
</gene>
<feature type="compositionally biased region" description="Gly residues" evidence="12">
    <location>
        <begin position="1"/>
        <end position="11"/>
    </location>
</feature>
<dbReference type="GO" id="GO:0016757">
    <property type="term" value="F:glycosyltransferase activity"/>
    <property type="evidence" value="ECO:0007669"/>
    <property type="project" value="UniProtKB-KW"/>
</dbReference>
<dbReference type="SUPFAM" id="SSF56601">
    <property type="entry name" value="beta-lactamase/transpeptidase-like"/>
    <property type="match status" value="1"/>
</dbReference>
<evidence type="ECO:0000256" key="10">
    <source>
        <dbReference type="ARBA" id="ARBA00044770"/>
    </source>
</evidence>
<evidence type="ECO:0000259" key="15">
    <source>
        <dbReference type="Pfam" id="PF00912"/>
    </source>
</evidence>
<comment type="similarity">
    <text evidence="2">In the C-terminal section; belongs to the transpeptidase family.</text>
</comment>
<keyword evidence="13" id="KW-0472">Membrane</keyword>
<dbReference type="InterPro" id="IPR023346">
    <property type="entry name" value="Lysozyme-like_dom_sf"/>
</dbReference>
<keyword evidence="9" id="KW-0511">Multifunctional enzyme</keyword>
<proteinExistence type="inferred from homology"/>
<dbReference type="GO" id="GO:0016787">
    <property type="term" value="F:hydrolase activity"/>
    <property type="evidence" value="ECO:0007669"/>
    <property type="project" value="UniProtKB-KW"/>
</dbReference>
<keyword evidence="17" id="KW-1185">Reference proteome</keyword>
<dbReference type="InterPro" id="IPR050396">
    <property type="entry name" value="Glycosyltr_51/Transpeptidase"/>
</dbReference>
<evidence type="ECO:0000256" key="13">
    <source>
        <dbReference type="SAM" id="Phobius"/>
    </source>
</evidence>
<dbReference type="InterPro" id="IPR036950">
    <property type="entry name" value="PBP_transglycosylase"/>
</dbReference>
<evidence type="ECO:0000256" key="6">
    <source>
        <dbReference type="ARBA" id="ARBA00022676"/>
    </source>
</evidence>
<keyword evidence="13" id="KW-1133">Transmembrane helix</keyword>
<comment type="pathway">
    <text evidence="1">Cell wall biogenesis; peptidoglycan biosynthesis.</text>
</comment>
<evidence type="ECO:0000256" key="12">
    <source>
        <dbReference type="SAM" id="MobiDB-lite"/>
    </source>
</evidence>
<reference evidence="16 17" key="1">
    <citation type="submission" date="2020-03" db="EMBL/GenBank/DDBJ databases">
        <title>Genomic Encyclopedia of Type Strains, Phase IV (KMG-IV): sequencing the most valuable type-strain genomes for metagenomic binning, comparative biology and taxonomic classification.</title>
        <authorList>
            <person name="Goeker M."/>
        </authorList>
    </citation>
    <scope>NUCLEOTIDE SEQUENCE [LARGE SCALE GENOMIC DNA]</scope>
    <source>
        <strain evidence="16 17">DSM 103870</strain>
    </source>
</reference>
<dbReference type="NCBIfam" id="TIGR02074">
    <property type="entry name" value="PBP_1a_fam"/>
    <property type="match status" value="1"/>
</dbReference>
<dbReference type="RefSeq" id="WP_166950531.1">
    <property type="nucleotide sequence ID" value="NZ_JAASQI010000003.1"/>
</dbReference>
<feature type="compositionally biased region" description="Low complexity" evidence="12">
    <location>
        <begin position="47"/>
        <end position="60"/>
    </location>
</feature>
<accession>A0ABX0V0A7</accession>
<feature type="domain" description="Penicillin-binding protein transpeptidase" evidence="14">
    <location>
        <begin position="413"/>
        <end position="641"/>
    </location>
</feature>
<dbReference type="InterPro" id="IPR001460">
    <property type="entry name" value="PCN-bd_Tpept"/>
</dbReference>